<evidence type="ECO:0000313" key="3">
    <source>
        <dbReference type="Proteomes" id="UP000216943"/>
    </source>
</evidence>
<comment type="caution">
    <text evidence="2">The sequence shown here is derived from an EMBL/GenBank/DDBJ whole genome shotgun (WGS) entry which is preliminary data.</text>
</comment>
<organism evidence="2 3">
    <name type="scientific">Mycoplasmopsis agassizii</name>
    <dbReference type="NCBI Taxonomy" id="33922"/>
    <lineage>
        <taxon>Bacteria</taxon>
        <taxon>Bacillati</taxon>
        <taxon>Mycoplasmatota</taxon>
        <taxon>Mycoplasmoidales</taxon>
        <taxon>Metamycoplasmataceae</taxon>
        <taxon>Mycoplasmopsis</taxon>
    </lineage>
</organism>
<evidence type="ECO:0000313" key="2">
    <source>
        <dbReference type="EMBL" id="PAK21524.1"/>
    </source>
</evidence>
<evidence type="ECO:0000256" key="1">
    <source>
        <dbReference type="SAM" id="Phobius"/>
    </source>
</evidence>
<sequence length="149" mass="16913">MKKAYNLFMKEQKKLLTLAWVKFILGLISNATFAASILIIFLPVIAPSGTFIDTFLTNLILYLILTLISMLFFMAYIGVTIALYLMLSYREISLFDEKALVIISAFVVQAILSLVSLVRIYKAIKDNKLGERDYLAEAKEFIKNRSEAV</sequence>
<feature type="transmembrane region" description="Helical" evidence="1">
    <location>
        <begin position="20"/>
        <end position="47"/>
    </location>
</feature>
<keyword evidence="1" id="KW-0472">Membrane</keyword>
<dbReference type="EMBL" id="NQNY01000004">
    <property type="protein sequence ID" value="PAK21524.1"/>
    <property type="molecule type" value="Genomic_DNA"/>
</dbReference>
<feature type="transmembrane region" description="Helical" evidence="1">
    <location>
        <begin position="99"/>
        <end position="121"/>
    </location>
</feature>
<name>A0A269TJ95_9BACT</name>
<protein>
    <submittedName>
        <fullName evidence="2">Uncharacterized protein</fullName>
    </submittedName>
</protein>
<accession>A0A269TJ95</accession>
<dbReference type="AlphaFoldDB" id="A0A269TJ95"/>
<reference evidence="3" key="1">
    <citation type="submission" date="2017-08" db="EMBL/GenBank/DDBJ databases">
        <authorList>
            <person name="Alvarez-Ponce D."/>
            <person name="Weitzman C.L."/>
            <person name="Tillett R.L."/>
            <person name="Sandmeier F.C."/>
            <person name="Tracy C.R."/>
        </authorList>
    </citation>
    <scope>NUCLEOTIDE SEQUENCE [LARGE SCALE GENOMIC DNA]</scope>
    <source>
        <strain evidence="3">723</strain>
    </source>
</reference>
<keyword evidence="1" id="KW-1133">Transmembrane helix</keyword>
<keyword evidence="1" id="KW-0812">Transmembrane</keyword>
<dbReference type="Proteomes" id="UP000216943">
    <property type="component" value="Unassembled WGS sequence"/>
</dbReference>
<gene>
    <name evidence="2" type="ORF">CJJ23_01900</name>
</gene>
<proteinExistence type="predicted"/>
<feature type="transmembrane region" description="Helical" evidence="1">
    <location>
        <begin position="59"/>
        <end position="87"/>
    </location>
</feature>